<evidence type="ECO:0000256" key="5">
    <source>
        <dbReference type="ARBA" id="ARBA00011901"/>
    </source>
</evidence>
<comment type="cofactor">
    <cofactor evidence="2">
        <name>Zn(2+)</name>
        <dbReference type="ChEBI" id="CHEBI:29105"/>
    </cofactor>
</comment>
<dbReference type="GO" id="GO:0008745">
    <property type="term" value="F:N-acetylmuramoyl-L-alanine amidase activity"/>
    <property type="evidence" value="ECO:0007669"/>
    <property type="project" value="UniProtKB-EC"/>
</dbReference>
<dbReference type="GO" id="GO:0009254">
    <property type="term" value="P:peptidoglycan turnover"/>
    <property type="evidence" value="ECO:0007669"/>
    <property type="project" value="TreeGrafter"/>
</dbReference>
<dbReference type="PANTHER" id="PTHR30417:SF4">
    <property type="entry name" value="1,6-ANHYDRO-N-ACETYLMURAMYL-L-ALANINE AMIDASE AMPD"/>
    <property type="match status" value="1"/>
</dbReference>
<name>A0A840G9V3_RHOTE</name>
<evidence type="ECO:0000259" key="13">
    <source>
        <dbReference type="SMART" id="SM00644"/>
    </source>
</evidence>
<evidence type="ECO:0000256" key="12">
    <source>
        <dbReference type="ARBA" id="ARBA00042615"/>
    </source>
</evidence>
<dbReference type="AlphaFoldDB" id="A0A840G9V3"/>
<dbReference type="EC" id="3.5.1.28" evidence="5"/>
<keyword evidence="6" id="KW-0963">Cytoplasm</keyword>
<evidence type="ECO:0000256" key="2">
    <source>
        <dbReference type="ARBA" id="ARBA00001947"/>
    </source>
</evidence>
<dbReference type="GO" id="GO:0071555">
    <property type="term" value="P:cell wall organization"/>
    <property type="evidence" value="ECO:0007669"/>
    <property type="project" value="UniProtKB-KW"/>
</dbReference>
<dbReference type="SUPFAM" id="SSF55846">
    <property type="entry name" value="N-acetylmuramoyl-L-alanine amidase-like"/>
    <property type="match status" value="1"/>
</dbReference>
<comment type="similarity">
    <text evidence="4">Belongs to the N-acetylmuramoyl-L-alanine amidase 2 family.</text>
</comment>
<dbReference type="SMART" id="SM00644">
    <property type="entry name" value="Ami_2"/>
    <property type="match status" value="1"/>
</dbReference>
<gene>
    <name evidence="14" type="ORF">GGD90_001829</name>
</gene>
<evidence type="ECO:0000256" key="8">
    <source>
        <dbReference type="ARBA" id="ARBA00022801"/>
    </source>
</evidence>
<keyword evidence="15" id="KW-1185">Reference proteome</keyword>
<evidence type="ECO:0000256" key="10">
    <source>
        <dbReference type="ARBA" id="ARBA00023316"/>
    </source>
</evidence>
<comment type="subcellular location">
    <subcellularLocation>
        <location evidence="3">Cytoplasm</location>
    </subcellularLocation>
</comment>
<comment type="catalytic activity">
    <reaction evidence="1">
        <text>Hydrolyzes the link between N-acetylmuramoyl residues and L-amino acid residues in certain cell-wall glycopeptides.</text>
        <dbReference type="EC" id="3.5.1.28"/>
    </reaction>
</comment>
<reference evidence="14 15" key="1">
    <citation type="submission" date="2020-08" db="EMBL/GenBank/DDBJ databases">
        <title>Genome sequencing of Purple Non-Sulfur Bacteria from various extreme environments.</title>
        <authorList>
            <person name="Mayer M."/>
        </authorList>
    </citation>
    <scope>NUCLEOTIDE SEQUENCE [LARGE SCALE GENOMIC DNA]</scope>
    <source>
        <strain evidence="14 15">2761</strain>
    </source>
</reference>
<keyword evidence="7" id="KW-0479">Metal-binding</keyword>
<accession>A0A840G9V3</accession>
<organism evidence="14 15">
    <name type="scientific">Rhodocyclus tenuis</name>
    <name type="common">Rhodospirillum tenue</name>
    <dbReference type="NCBI Taxonomy" id="1066"/>
    <lineage>
        <taxon>Bacteria</taxon>
        <taxon>Pseudomonadati</taxon>
        <taxon>Pseudomonadota</taxon>
        <taxon>Betaproteobacteria</taxon>
        <taxon>Rhodocyclales</taxon>
        <taxon>Rhodocyclaceae</taxon>
        <taxon>Rhodocyclus</taxon>
    </lineage>
</organism>
<dbReference type="RefSeq" id="WP_228273691.1">
    <property type="nucleotide sequence ID" value="NZ_JACIGE010000005.1"/>
</dbReference>
<dbReference type="InterPro" id="IPR002502">
    <property type="entry name" value="Amidase_domain"/>
</dbReference>
<evidence type="ECO:0000256" key="4">
    <source>
        <dbReference type="ARBA" id="ARBA00007553"/>
    </source>
</evidence>
<proteinExistence type="inferred from homology"/>
<dbReference type="InterPro" id="IPR036505">
    <property type="entry name" value="Amidase/PGRP_sf"/>
</dbReference>
<dbReference type="GO" id="GO:0046872">
    <property type="term" value="F:metal ion binding"/>
    <property type="evidence" value="ECO:0007669"/>
    <property type="project" value="UniProtKB-KW"/>
</dbReference>
<protein>
    <recommendedName>
        <fullName evidence="11">1,6-anhydro-N-acetylmuramyl-L-alanine amidase AmpD</fullName>
        <ecNumber evidence="5">3.5.1.28</ecNumber>
    </recommendedName>
    <alternativeName>
        <fullName evidence="12">N-acetylmuramoyl-L-alanine amidase</fullName>
    </alternativeName>
</protein>
<dbReference type="Proteomes" id="UP000587070">
    <property type="component" value="Unassembled WGS sequence"/>
</dbReference>
<evidence type="ECO:0000256" key="6">
    <source>
        <dbReference type="ARBA" id="ARBA00022490"/>
    </source>
</evidence>
<keyword evidence="8" id="KW-0378">Hydrolase</keyword>
<dbReference type="CDD" id="cd06583">
    <property type="entry name" value="PGRP"/>
    <property type="match status" value="1"/>
</dbReference>
<dbReference type="GO" id="GO:0005737">
    <property type="term" value="C:cytoplasm"/>
    <property type="evidence" value="ECO:0007669"/>
    <property type="project" value="UniProtKB-SubCell"/>
</dbReference>
<sequence>MAGKVANGMAADAAVEGPVAASSEAVSADVTFSIDAEGWIAGLRRVESPNADARPEGEPPCLAVIHAISLPPDEFGGDDILRLFTNTLDPDAHPYFAGIAALRVSAHFLIRRDGEAIQFVAAGRRAWHAGVSRWCGRERCNDFSVGIELEGGDAHPFTAAQYATLRRVLAALCARYPITAVAGHADIAPGRKTDPGPHFDWSQLAVAGQPPRRF</sequence>
<feature type="domain" description="N-acetylmuramoyl-L-alanine amidase" evidence="13">
    <location>
        <begin position="48"/>
        <end position="196"/>
    </location>
</feature>
<dbReference type="PANTHER" id="PTHR30417">
    <property type="entry name" value="N-ACETYLMURAMOYL-L-ALANINE AMIDASE AMID"/>
    <property type="match status" value="1"/>
</dbReference>
<dbReference type="EMBL" id="JACIGE010000005">
    <property type="protein sequence ID" value="MBB4247458.1"/>
    <property type="molecule type" value="Genomic_DNA"/>
</dbReference>
<evidence type="ECO:0000313" key="14">
    <source>
        <dbReference type="EMBL" id="MBB4247458.1"/>
    </source>
</evidence>
<keyword evidence="9" id="KW-0862">Zinc</keyword>
<dbReference type="Pfam" id="PF01510">
    <property type="entry name" value="Amidase_2"/>
    <property type="match status" value="1"/>
</dbReference>
<evidence type="ECO:0000256" key="1">
    <source>
        <dbReference type="ARBA" id="ARBA00001561"/>
    </source>
</evidence>
<dbReference type="GO" id="GO:0009253">
    <property type="term" value="P:peptidoglycan catabolic process"/>
    <property type="evidence" value="ECO:0007669"/>
    <property type="project" value="InterPro"/>
</dbReference>
<evidence type="ECO:0000256" key="7">
    <source>
        <dbReference type="ARBA" id="ARBA00022723"/>
    </source>
</evidence>
<dbReference type="InterPro" id="IPR051206">
    <property type="entry name" value="NAMLAA_amidase_2"/>
</dbReference>
<dbReference type="Gene3D" id="3.40.80.10">
    <property type="entry name" value="Peptidoglycan recognition protein-like"/>
    <property type="match status" value="1"/>
</dbReference>
<keyword evidence="10" id="KW-0961">Cell wall biogenesis/degradation</keyword>
<evidence type="ECO:0000256" key="3">
    <source>
        <dbReference type="ARBA" id="ARBA00004496"/>
    </source>
</evidence>
<dbReference type="NCBIfam" id="NF008758">
    <property type="entry name" value="PRK11789.1"/>
    <property type="match status" value="1"/>
</dbReference>
<evidence type="ECO:0000313" key="15">
    <source>
        <dbReference type="Proteomes" id="UP000587070"/>
    </source>
</evidence>
<comment type="caution">
    <text evidence="14">The sequence shown here is derived from an EMBL/GenBank/DDBJ whole genome shotgun (WGS) entry which is preliminary data.</text>
</comment>
<evidence type="ECO:0000256" key="11">
    <source>
        <dbReference type="ARBA" id="ARBA00039257"/>
    </source>
</evidence>
<evidence type="ECO:0000256" key="9">
    <source>
        <dbReference type="ARBA" id="ARBA00022833"/>
    </source>
</evidence>